<evidence type="ECO:0000313" key="3">
    <source>
        <dbReference type="EMBL" id="CAE6436333.1"/>
    </source>
</evidence>
<accession>A0A8H3AT99</accession>
<evidence type="ECO:0000256" key="1">
    <source>
        <dbReference type="SAM" id="MobiDB-lite"/>
    </source>
</evidence>
<reference evidence="3" key="1">
    <citation type="submission" date="2021-01" db="EMBL/GenBank/DDBJ databases">
        <authorList>
            <person name="Kaushik A."/>
        </authorList>
    </citation>
    <scope>NUCLEOTIDE SEQUENCE</scope>
    <source>
        <strain evidence="3">AG1-1C</strain>
    </source>
</reference>
<proteinExistence type="predicted"/>
<gene>
    <name evidence="3" type="ORF">RDB_LOCUS121113</name>
</gene>
<name>A0A8H3AT99_9AGAM</name>
<evidence type="ECO:0000313" key="4">
    <source>
        <dbReference type="Proteomes" id="UP000663846"/>
    </source>
</evidence>
<comment type="caution">
    <text evidence="3">The sequence shown here is derived from an EMBL/GenBank/DDBJ whole genome shotgun (WGS) entry which is preliminary data.</text>
</comment>
<keyword evidence="2" id="KW-0732">Signal</keyword>
<protein>
    <submittedName>
        <fullName evidence="3">Uncharacterized protein</fullName>
    </submittedName>
</protein>
<feature type="chain" id="PRO_5034408340" evidence="2">
    <location>
        <begin position="22"/>
        <end position="434"/>
    </location>
</feature>
<sequence>MLLRLIFALMWLLAFTTPAGDCSLFTELLSDTNHVASDYGTVIHTLPVPAPFVHVSIPVPVPHYSALIVSTKHTAVKAKKTGKTRVNRRKALTMLYKFMSRVINRHVNSVRLPPPTKTIDCPTPIPTKDPINLYPTPQTPASRVVGHGQQHARPTPDFDPVVLNTCKLLVGWVAVTFLLAISISIRFLTRAPRAVSNDSNSATSNPPTLHFISSALDPTPVTHDTLPSALPSPATPEDSRTSTNSYPTKWAPEDVPLPPVSDSELITLDIPTIQHGSALVDAASALSAGIDAKNRVEGKTDMKGASTGGKTMEPAVSISSIEMSSLCEYFETYRPPNLARYPSEDRTRVKEREIRLAEKLQERKRRRDAKEGKEETRQTPAWMVVWLEMMKYGCIPGGTDRPEEEAVKSIARWKEDGKGERKRAGKRVKWRDEV</sequence>
<dbReference type="EMBL" id="CAJMWS010000345">
    <property type="protein sequence ID" value="CAE6436333.1"/>
    <property type="molecule type" value="Genomic_DNA"/>
</dbReference>
<evidence type="ECO:0000256" key="2">
    <source>
        <dbReference type="SAM" id="SignalP"/>
    </source>
</evidence>
<dbReference type="Proteomes" id="UP000663846">
    <property type="component" value="Unassembled WGS sequence"/>
</dbReference>
<feature type="compositionally biased region" description="Basic residues" evidence="1">
    <location>
        <begin position="420"/>
        <end position="434"/>
    </location>
</feature>
<feature type="region of interest" description="Disordered" evidence="1">
    <location>
        <begin position="194"/>
        <end position="254"/>
    </location>
</feature>
<feature type="signal peptide" evidence="2">
    <location>
        <begin position="1"/>
        <end position="21"/>
    </location>
</feature>
<dbReference type="AlphaFoldDB" id="A0A8H3AT99"/>
<organism evidence="3 4">
    <name type="scientific">Rhizoctonia solani</name>
    <dbReference type="NCBI Taxonomy" id="456999"/>
    <lineage>
        <taxon>Eukaryota</taxon>
        <taxon>Fungi</taxon>
        <taxon>Dikarya</taxon>
        <taxon>Basidiomycota</taxon>
        <taxon>Agaricomycotina</taxon>
        <taxon>Agaricomycetes</taxon>
        <taxon>Cantharellales</taxon>
        <taxon>Ceratobasidiaceae</taxon>
        <taxon>Rhizoctonia</taxon>
    </lineage>
</organism>
<feature type="compositionally biased region" description="Polar residues" evidence="1">
    <location>
        <begin position="196"/>
        <end position="207"/>
    </location>
</feature>
<feature type="region of interest" description="Disordered" evidence="1">
    <location>
        <begin position="415"/>
        <end position="434"/>
    </location>
</feature>